<protein>
    <submittedName>
        <fullName evidence="3">Flavin reductase</fullName>
    </submittedName>
</protein>
<evidence type="ECO:0000313" key="1">
    <source>
        <dbReference type="EMBL" id="AKJ19965.1"/>
    </source>
</evidence>
<dbReference type="EMBL" id="DAANFV010000017">
    <property type="protein sequence ID" value="HAC9687814.1"/>
    <property type="molecule type" value="Genomic_DNA"/>
</dbReference>
<evidence type="ECO:0000313" key="6">
    <source>
        <dbReference type="EMBL" id="MIT50584.1"/>
    </source>
</evidence>
<sequence length="393" mass="43839">MKLFGISSRDSGMDAMFYIQASTKQQASFIFDFLATRLYAHCQLIEPLNETIIPSLSRTTLSLQPWSQNSQTRTSEMQMVTHGLTLSGAVMVEHSRQIVDFCDNLGLRLDAPTGKPGWTELINADCEQLNSPRLYPVLIQPGTEGQFQIYVPAPAVIDADTVIASVIDECFSDVTSYCLAGTPFPMTEKPVIRMEAHLSDAHTRVFELTFISYNLALSATVYDKNLRQVLMLCEDFGVTLQGRAGASCHAYMRNEYRRLAHVGVYSRSGAENDVRAYSSDKEETLIRQLMTQATAGSALIPARHGKQFNGVLMNANPSSATTGFIYLSPEFPQGQFMMTAEVVKSSCTPRGISYIETVDGYRFIVTAYDTKAMHSLTEFLAVNEDYFTPYRWE</sequence>
<gene>
    <name evidence="6" type="ORF">AU613_17135</name>
    <name evidence="4" type="ORF">G0K70_21890</name>
    <name evidence="3" type="ORF">G0K78_19790</name>
    <name evidence="5" type="ORF">G9C49_004053</name>
</gene>
<proteinExistence type="predicted"/>
<evidence type="ECO:0000313" key="5">
    <source>
        <dbReference type="EMBL" id="HAF0254043.1"/>
    </source>
</evidence>
<reference evidence="6" key="4">
    <citation type="submission" date="2018-08" db="EMBL/GenBank/DDBJ databases">
        <authorList>
            <person name="Ashton P.M."/>
            <person name="Dallman T."/>
            <person name="Nair S."/>
            <person name="De Pinna E."/>
            <person name="Peters T."/>
            <person name="Grant K."/>
        </authorList>
    </citation>
    <scope>NUCLEOTIDE SEQUENCE [LARGE SCALE GENOMIC DNA]</scope>
    <source>
        <strain evidence="6">29290</strain>
    </source>
</reference>
<keyword evidence="2" id="KW-0614">Plasmid</keyword>
<dbReference type="EMBL" id="DAATVE010000030">
    <property type="protein sequence ID" value="HAF0254043.1"/>
    <property type="molecule type" value="Genomic_DNA"/>
</dbReference>
<dbReference type="AlphaFoldDB" id="A0A0G3B5T0"/>
<evidence type="ECO:0000313" key="4">
    <source>
        <dbReference type="EMBL" id="HAC9693261.1"/>
    </source>
</evidence>
<dbReference type="Proteomes" id="UP000885258">
    <property type="component" value="Unassembled WGS sequence"/>
</dbReference>
<reference evidence="2" key="1">
    <citation type="submission" date="2015-03" db="EMBL/GenBank/DDBJ databases">
        <title>Complete genome sequences of four Salmonella Typhimurium IncHI1 plasmids and their characteristics.</title>
        <authorList>
            <person name="Kubasova T."/>
            <person name="Matiasovicova J."/>
            <person name="Cejkova D."/>
            <person name="Sekelova Z."/>
            <person name="Polansky O."/>
            <person name="Medvecky M."/>
            <person name="Rychlik I."/>
            <person name="Juricova H."/>
        </authorList>
    </citation>
    <scope>NUCLEOTIDE SEQUENCE</scope>
    <source>
        <strain evidence="2">109/9</strain>
        <strain evidence="1">F8475</strain>
        <plasmid evidence="2">p109/9</plasmid>
        <plasmid evidence="1">pF8475</plasmid>
    </source>
</reference>
<dbReference type="EMBL" id="DAANFW010000028">
    <property type="protein sequence ID" value="HAC9693261.1"/>
    <property type="molecule type" value="Genomic_DNA"/>
</dbReference>
<evidence type="ECO:0000313" key="2">
    <source>
        <dbReference type="EMBL" id="AKJ20162.1"/>
    </source>
</evidence>
<dbReference type="EMBL" id="RSUA01000035">
    <property type="protein sequence ID" value="MIT50584.1"/>
    <property type="molecule type" value="Genomic_DNA"/>
</dbReference>
<accession>A0A0G3B5T0</accession>
<reference evidence="5" key="3">
    <citation type="submission" date="2018-07" db="EMBL/GenBank/DDBJ databases">
        <authorList>
            <consortium name="NCBI Pathogen Detection Project"/>
        </authorList>
    </citation>
    <scope>NUCLEOTIDE SEQUENCE</scope>
    <source>
        <strain evidence="5">2011-60-876-1</strain>
        <strain evidence="3">S05012-15</strain>
        <strain evidence="4">S05117-15</strain>
    </source>
</reference>
<dbReference type="GeneID" id="75204347"/>
<dbReference type="EMBL" id="KP899805">
    <property type="protein sequence ID" value="AKJ20162.1"/>
    <property type="molecule type" value="Genomic_DNA"/>
</dbReference>
<organism evidence="2">
    <name type="scientific">Salmonella typhimurium</name>
    <dbReference type="NCBI Taxonomy" id="90371"/>
    <lineage>
        <taxon>Bacteria</taxon>
        <taxon>Pseudomonadati</taxon>
        <taxon>Pseudomonadota</taxon>
        <taxon>Gammaproteobacteria</taxon>
        <taxon>Enterobacterales</taxon>
        <taxon>Enterobacteriaceae</taxon>
        <taxon>Salmonella</taxon>
    </lineage>
</organism>
<reference evidence="3" key="2">
    <citation type="journal article" date="2018" name="Genome Biol.">
        <title>SKESA: strategic k-mer extension for scrupulous assemblies.</title>
        <authorList>
            <person name="Souvorov A."/>
            <person name="Agarwala R."/>
            <person name="Lipman D.J."/>
        </authorList>
    </citation>
    <scope>NUCLEOTIDE SEQUENCE</scope>
    <source>
        <strain evidence="5">2011-60-876-1</strain>
        <strain evidence="3">S05012-15</strain>
        <strain evidence="4">S05117-15</strain>
    </source>
</reference>
<geneLocation type="plasmid" evidence="2">
    <name>p109/9</name>
</geneLocation>
<name>A0A0G3B5T0_SALTM</name>
<accession>A0A6C8YRU1</accession>
<dbReference type="RefSeq" id="WP_000765095.1">
    <property type="nucleotide sequence ID" value="NZ_CBDFRU010000031.1"/>
</dbReference>
<geneLocation type="plasmid" evidence="1">
    <name>pF8475</name>
</geneLocation>
<evidence type="ECO:0000313" key="3">
    <source>
        <dbReference type="EMBL" id="HAC9687814.1"/>
    </source>
</evidence>
<dbReference type="EMBL" id="KP899804">
    <property type="protein sequence ID" value="AKJ19965.1"/>
    <property type="molecule type" value="Genomic_DNA"/>
</dbReference>